<sequence>MRFIDNQKGNRHLSDEVTEALILEPLDRDHQDFQFPGARPGHDVRDIIPALRRIDARRRNAMPMQKGKLILNQRQQR</sequence>
<dbReference type="EMBL" id="RBUA01000542">
    <property type="protein sequence ID" value="RMU58867.1"/>
    <property type="molecule type" value="Genomic_DNA"/>
</dbReference>
<comment type="caution">
    <text evidence="1">The sequence shown here is derived from an EMBL/GenBank/DDBJ whole genome shotgun (WGS) entry which is preliminary data.</text>
</comment>
<proteinExistence type="predicted"/>
<evidence type="ECO:0000313" key="1">
    <source>
        <dbReference type="EMBL" id="RMU58867.1"/>
    </source>
</evidence>
<dbReference type="Proteomes" id="UP000280395">
    <property type="component" value="Unassembled WGS sequence"/>
</dbReference>
<organism evidence="1 2">
    <name type="scientific">Pseudomonas syringae pv. avii</name>
    <dbReference type="NCBI Taxonomy" id="663959"/>
    <lineage>
        <taxon>Bacteria</taxon>
        <taxon>Pseudomonadati</taxon>
        <taxon>Pseudomonadota</taxon>
        <taxon>Gammaproteobacteria</taxon>
        <taxon>Pseudomonadales</taxon>
        <taxon>Pseudomonadaceae</taxon>
        <taxon>Pseudomonas</taxon>
        <taxon>Pseudomonas syringae</taxon>
    </lineage>
</organism>
<gene>
    <name evidence="1" type="ORF">ALP29_201405</name>
</gene>
<evidence type="ECO:0000313" key="2">
    <source>
        <dbReference type="Proteomes" id="UP000280395"/>
    </source>
</evidence>
<reference evidence="1 2" key="1">
    <citation type="submission" date="2018-08" db="EMBL/GenBank/DDBJ databases">
        <title>Recombination of ecologically and evolutionarily significant loci maintains genetic cohesion in the Pseudomonas syringae species complex.</title>
        <authorList>
            <person name="Dillon M."/>
            <person name="Thakur S."/>
            <person name="Almeida R.N.D."/>
            <person name="Weir B.S."/>
            <person name="Guttman D.S."/>
        </authorList>
    </citation>
    <scope>NUCLEOTIDE SEQUENCE [LARGE SCALE GENOMIC DNA]</scope>
    <source>
        <strain evidence="1 2">ICMP 14479</strain>
    </source>
</reference>
<protein>
    <submittedName>
        <fullName evidence="1">Uncharacterized protein</fullName>
    </submittedName>
</protein>
<name>A0A3M5VNA8_PSESX</name>
<dbReference type="AlphaFoldDB" id="A0A3M5VNA8"/>
<accession>A0A3M5VNA8</accession>